<dbReference type="Gene3D" id="3.40.50.1820">
    <property type="entry name" value="alpha/beta hydrolase"/>
    <property type="match status" value="1"/>
</dbReference>
<evidence type="ECO:0000313" key="1">
    <source>
        <dbReference type="EMBL" id="MCZ8371738.1"/>
    </source>
</evidence>
<dbReference type="RefSeq" id="WP_178266299.1">
    <property type="nucleotide sequence ID" value="NZ_JAPZVM010000002.1"/>
</dbReference>
<dbReference type="SUPFAM" id="SSF53474">
    <property type="entry name" value="alpha/beta-Hydrolases"/>
    <property type="match status" value="1"/>
</dbReference>
<protein>
    <submittedName>
        <fullName evidence="1">DUF452 family protein</fullName>
    </submittedName>
</protein>
<organism evidence="1 2">
    <name type="scientific">Phocaeicola acetigenes</name>
    <dbReference type="NCBI Taxonomy" id="3016083"/>
    <lineage>
        <taxon>Bacteria</taxon>
        <taxon>Pseudomonadati</taxon>
        <taxon>Bacteroidota</taxon>
        <taxon>Bacteroidia</taxon>
        <taxon>Bacteroidales</taxon>
        <taxon>Bacteroidaceae</taxon>
        <taxon>Phocaeicola</taxon>
    </lineage>
</organism>
<comment type="caution">
    <text evidence="1">The sequence shown here is derived from an EMBL/GenBank/DDBJ whole genome shotgun (WGS) entry which is preliminary data.</text>
</comment>
<keyword evidence="2" id="KW-1185">Reference proteome</keyword>
<dbReference type="Proteomes" id="UP001141933">
    <property type="component" value="Unassembled WGS sequence"/>
</dbReference>
<dbReference type="InterPro" id="IPR029058">
    <property type="entry name" value="AB_hydrolase_fold"/>
</dbReference>
<gene>
    <name evidence="1" type="ORF">O6P32_03335</name>
</gene>
<dbReference type="InterPro" id="IPR007398">
    <property type="entry name" value="BioG"/>
</dbReference>
<accession>A0ABT4PFD2</accession>
<sequence>MKQLFLKREGNPRLLLFFAGWGADEHLFHRPVPQGYDYLLCFDYRTLDFDEAYLEGYQEIYVMAWSMGVWVAGYVLSNASWPVIRSLAVNGTVYPIDDERGIPHAIFEGTLQGFSEKTLVRFRRRMCGTQEGVKAFLAHEPYRPLEELREELAALKQEVQAKNTPTFHWDKAIVGLQDLIFPVNNQQKAWEGVEMERLNIAHYDECLFDNLLSGKEEGWIRL</sequence>
<name>A0ABT4PFD2_9BACT</name>
<dbReference type="EMBL" id="JAPZVM010000002">
    <property type="protein sequence ID" value="MCZ8371738.1"/>
    <property type="molecule type" value="Genomic_DNA"/>
</dbReference>
<evidence type="ECO:0000313" key="2">
    <source>
        <dbReference type="Proteomes" id="UP001141933"/>
    </source>
</evidence>
<reference evidence="1" key="1">
    <citation type="submission" date="2022-12" db="EMBL/GenBank/DDBJ databases">
        <title>Phocaeicola acetigenes sp. nov., isolated feces from a healthy human.</title>
        <authorList>
            <person name="Do H."/>
            <person name="Ha Y.B."/>
            <person name="Kim J.-S."/>
            <person name="Suh M.K."/>
            <person name="Kim H.S."/>
            <person name="Lee J.-S."/>
        </authorList>
    </citation>
    <scope>NUCLEOTIDE SEQUENCE</scope>
    <source>
        <strain evidence="1">KGMB11183</strain>
    </source>
</reference>
<dbReference type="Pfam" id="PF04301">
    <property type="entry name" value="BioG"/>
    <property type="match status" value="1"/>
</dbReference>
<proteinExistence type="predicted"/>